<dbReference type="Pfam" id="PF06803">
    <property type="entry name" value="DUF1232"/>
    <property type="match status" value="1"/>
</dbReference>
<evidence type="ECO:0000256" key="2">
    <source>
        <dbReference type="ARBA" id="ARBA00022692"/>
    </source>
</evidence>
<comment type="caution">
    <text evidence="7">The sequence shown here is derived from an EMBL/GenBank/DDBJ whole genome shotgun (WGS) entry which is preliminary data.</text>
</comment>
<keyword evidence="8" id="KW-1185">Reference proteome</keyword>
<feature type="domain" description="DUF1232" evidence="6">
    <location>
        <begin position="11"/>
        <end position="44"/>
    </location>
</feature>
<dbReference type="Proteomes" id="UP000680132">
    <property type="component" value="Unassembled WGS sequence"/>
</dbReference>
<dbReference type="InterPro" id="IPR010652">
    <property type="entry name" value="DUF1232"/>
</dbReference>
<dbReference type="AlphaFoldDB" id="A0A939TTI9"/>
<evidence type="ECO:0000256" key="3">
    <source>
        <dbReference type="ARBA" id="ARBA00022989"/>
    </source>
</evidence>
<evidence type="ECO:0000259" key="6">
    <source>
        <dbReference type="Pfam" id="PF06803"/>
    </source>
</evidence>
<name>A0A939TTI9_9MICO</name>
<evidence type="ECO:0000256" key="5">
    <source>
        <dbReference type="SAM" id="Phobius"/>
    </source>
</evidence>
<organism evidence="7 8">
    <name type="scientific">Microbacterium stercoris</name>
    <dbReference type="NCBI Taxonomy" id="2820289"/>
    <lineage>
        <taxon>Bacteria</taxon>
        <taxon>Bacillati</taxon>
        <taxon>Actinomycetota</taxon>
        <taxon>Actinomycetes</taxon>
        <taxon>Micrococcales</taxon>
        <taxon>Microbacteriaceae</taxon>
        <taxon>Microbacterium</taxon>
    </lineage>
</organism>
<evidence type="ECO:0000256" key="1">
    <source>
        <dbReference type="ARBA" id="ARBA00004127"/>
    </source>
</evidence>
<sequence length="61" mass="6280">MNTRRIIGSVLVGAAAIVYGASPIDIIPELLGPIGLADDAVVIAGAGLAIWRMLGRRKPKA</sequence>
<evidence type="ECO:0000313" key="7">
    <source>
        <dbReference type="EMBL" id="MBO3663029.1"/>
    </source>
</evidence>
<keyword evidence="2 5" id="KW-0812">Transmembrane</keyword>
<evidence type="ECO:0000256" key="4">
    <source>
        <dbReference type="ARBA" id="ARBA00023136"/>
    </source>
</evidence>
<accession>A0A939TTI9</accession>
<gene>
    <name evidence="7" type="ORF">J5V96_05830</name>
</gene>
<dbReference type="RefSeq" id="WP_208501650.1">
    <property type="nucleotide sequence ID" value="NZ_JAGFOA010000002.1"/>
</dbReference>
<protein>
    <submittedName>
        <fullName evidence="7">DUF1232 domain-containing protein</fullName>
    </submittedName>
</protein>
<reference evidence="7" key="1">
    <citation type="submission" date="2021-03" db="EMBL/GenBank/DDBJ databases">
        <title>Microbacterium sp. nov., a novel actinobacterium isolated from cow dung.</title>
        <authorList>
            <person name="Zhang L."/>
        </authorList>
    </citation>
    <scope>NUCLEOTIDE SEQUENCE</scope>
    <source>
        <strain evidence="7">NEAU-LLB</strain>
    </source>
</reference>
<keyword evidence="4 5" id="KW-0472">Membrane</keyword>
<comment type="subcellular location">
    <subcellularLocation>
        <location evidence="1">Endomembrane system</location>
        <topology evidence="1">Multi-pass membrane protein</topology>
    </subcellularLocation>
</comment>
<dbReference type="EMBL" id="JAGFOA010000002">
    <property type="protein sequence ID" value="MBO3663029.1"/>
    <property type="molecule type" value="Genomic_DNA"/>
</dbReference>
<proteinExistence type="predicted"/>
<keyword evidence="3 5" id="KW-1133">Transmembrane helix</keyword>
<dbReference type="GO" id="GO:0012505">
    <property type="term" value="C:endomembrane system"/>
    <property type="evidence" value="ECO:0007669"/>
    <property type="project" value="UniProtKB-SubCell"/>
</dbReference>
<evidence type="ECO:0000313" key="8">
    <source>
        <dbReference type="Proteomes" id="UP000680132"/>
    </source>
</evidence>
<feature type="transmembrane region" description="Helical" evidence="5">
    <location>
        <begin position="30"/>
        <end position="51"/>
    </location>
</feature>